<feature type="region of interest" description="Disordered" evidence="1">
    <location>
        <begin position="75"/>
        <end position="99"/>
    </location>
</feature>
<organism evidence="3 4">
    <name type="scientific">Microvirga splendida</name>
    <dbReference type="NCBI Taxonomy" id="2795727"/>
    <lineage>
        <taxon>Bacteria</taxon>
        <taxon>Pseudomonadati</taxon>
        <taxon>Pseudomonadota</taxon>
        <taxon>Alphaproteobacteria</taxon>
        <taxon>Hyphomicrobiales</taxon>
        <taxon>Methylobacteriaceae</taxon>
        <taxon>Microvirga</taxon>
    </lineage>
</organism>
<keyword evidence="4" id="KW-1185">Reference proteome</keyword>
<evidence type="ECO:0000256" key="1">
    <source>
        <dbReference type="SAM" id="MobiDB-lite"/>
    </source>
</evidence>
<evidence type="ECO:0000256" key="2">
    <source>
        <dbReference type="SAM" id="SignalP"/>
    </source>
</evidence>
<dbReference type="RefSeq" id="WP_199046556.1">
    <property type="nucleotide sequence ID" value="NZ_JAELXT010000002.1"/>
</dbReference>
<accession>A0ABS0XWI1</accession>
<keyword evidence="2" id="KW-0732">Signal</keyword>
<feature type="chain" id="PRO_5047289301" description="17 kDa surface antigen" evidence="2">
    <location>
        <begin position="25"/>
        <end position="141"/>
    </location>
</feature>
<comment type="caution">
    <text evidence="3">The sequence shown here is derived from an EMBL/GenBank/DDBJ whole genome shotgun (WGS) entry which is preliminary data.</text>
</comment>
<dbReference type="EMBL" id="JAELXT010000002">
    <property type="protein sequence ID" value="MBJ6124367.1"/>
    <property type="molecule type" value="Genomic_DNA"/>
</dbReference>
<feature type="signal peptide" evidence="2">
    <location>
        <begin position="1"/>
        <end position="24"/>
    </location>
</feature>
<protein>
    <recommendedName>
        <fullName evidence="5">17 kDa surface antigen</fullName>
    </recommendedName>
</protein>
<evidence type="ECO:0008006" key="5">
    <source>
        <dbReference type="Google" id="ProtNLM"/>
    </source>
</evidence>
<dbReference type="Proteomes" id="UP000620670">
    <property type="component" value="Unassembled WGS sequence"/>
</dbReference>
<proteinExistence type="predicted"/>
<evidence type="ECO:0000313" key="4">
    <source>
        <dbReference type="Proteomes" id="UP000620670"/>
    </source>
</evidence>
<sequence>MRKLITTSLIAFSLALGTVAPAHAQQNPFGALLGGAGGAAVGAAVGKGKAGGIIAGALVGAVLGQILANMDAQSKAQRQQAVNTATKKPAGSTTNWKSKDATGSIKVAKVDKMPDGKTCRTIQETITFQGKPSTEERTECA</sequence>
<feature type="compositionally biased region" description="Polar residues" evidence="1">
    <location>
        <begin position="75"/>
        <end position="96"/>
    </location>
</feature>
<name>A0ABS0XWI1_9HYPH</name>
<reference evidence="4" key="1">
    <citation type="submission" date="2020-12" db="EMBL/GenBank/DDBJ databases">
        <title>Hymenobacter sp.</title>
        <authorList>
            <person name="Kim M.K."/>
        </authorList>
    </citation>
    <scope>NUCLEOTIDE SEQUENCE [LARGE SCALE GENOMIC DNA]</scope>
    <source>
        <strain evidence="4">BT325</strain>
    </source>
</reference>
<evidence type="ECO:0000313" key="3">
    <source>
        <dbReference type="EMBL" id="MBJ6124367.1"/>
    </source>
</evidence>
<gene>
    <name evidence="3" type="ORF">JAO75_02985</name>
</gene>